<protein>
    <submittedName>
        <fullName evidence="2">Uncharacterized protein</fullName>
    </submittedName>
</protein>
<organism evidence="2 3">
    <name type="scientific">Oryzias melastigma</name>
    <name type="common">Marine medaka</name>
    <dbReference type="NCBI Taxonomy" id="30732"/>
    <lineage>
        <taxon>Eukaryota</taxon>
        <taxon>Metazoa</taxon>
        <taxon>Chordata</taxon>
        <taxon>Craniata</taxon>
        <taxon>Vertebrata</taxon>
        <taxon>Euteleostomi</taxon>
        <taxon>Actinopterygii</taxon>
        <taxon>Neopterygii</taxon>
        <taxon>Teleostei</taxon>
        <taxon>Neoteleostei</taxon>
        <taxon>Acanthomorphata</taxon>
        <taxon>Ovalentaria</taxon>
        <taxon>Atherinomorphae</taxon>
        <taxon>Beloniformes</taxon>
        <taxon>Adrianichthyidae</taxon>
        <taxon>Oryziinae</taxon>
        <taxon>Oryzias</taxon>
    </lineage>
</organism>
<gene>
    <name evidence="2" type="ORF">FQA47_017588</name>
</gene>
<proteinExistence type="predicted"/>
<comment type="caution">
    <text evidence="2">The sequence shown here is derived from an EMBL/GenBank/DDBJ whole genome shotgun (WGS) entry which is preliminary data.</text>
</comment>
<sequence>MLDAAHKQKEDQSAGGLTLLKEDQEKRCSRLSDYSLSFRLPSSPHHGKMLPGPAPVVMVTERVWGGREGEFT</sequence>
<feature type="compositionally biased region" description="Basic and acidic residues" evidence="1">
    <location>
        <begin position="1"/>
        <end position="12"/>
    </location>
</feature>
<evidence type="ECO:0000313" key="3">
    <source>
        <dbReference type="Proteomes" id="UP000646548"/>
    </source>
</evidence>
<accession>A0A834FMS1</accession>
<name>A0A834FMS1_ORYME</name>
<dbReference type="EMBL" id="WKFB01000069">
    <property type="protein sequence ID" value="KAF6737148.1"/>
    <property type="molecule type" value="Genomic_DNA"/>
</dbReference>
<evidence type="ECO:0000256" key="1">
    <source>
        <dbReference type="SAM" id="MobiDB-lite"/>
    </source>
</evidence>
<feature type="region of interest" description="Disordered" evidence="1">
    <location>
        <begin position="1"/>
        <end position="22"/>
    </location>
</feature>
<reference evidence="2" key="1">
    <citation type="journal article" name="BMC Genomics">
        <title>Long-read sequencing and de novo genome assembly of marine medaka (Oryzias melastigma).</title>
        <authorList>
            <person name="Liang P."/>
            <person name="Saqib H.S.A."/>
            <person name="Ni X."/>
            <person name="Shen Y."/>
        </authorList>
    </citation>
    <scope>NUCLEOTIDE SEQUENCE</scope>
    <source>
        <strain evidence="2">Bigg-433</strain>
    </source>
</reference>
<evidence type="ECO:0000313" key="2">
    <source>
        <dbReference type="EMBL" id="KAF6737148.1"/>
    </source>
</evidence>
<dbReference type="AlphaFoldDB" id="A0A834FMS1"/>
<dbReference type="Proteomes" id="UP000646548">
    <property type="component" value="Unassembled WGS sequence"/>
</dbReference>